<organism evidence="2 3">
    <name type="scientific">Eleusine coracana subsp. coracana</name>
    <dbReference type="NCBI Taxonomy" id="191504"/>
    <lineage>
        <taxon>Eukaryota</taxon>
        <taxon>Viridiplantae</taxon>
        <taxon>Streptophyta</taxon>
        <taxon>Embryophyta</taxon>
        <taxon>Tracheophyta</taxon>
        <taxon>Spermatophyta</taxon>
        <taxon>Magnoliopsida</taxon>
        <taxon>Liliopsida</taxon>
        <taxon>Poales</taxon>
        <taxon>Poaceae</taxon>
        <taxon>PACMAD clade</taxon>
        <taxon>Chloridoideae</taxon>
        <taxon>Cynodonteae</taxon>
        <taxon>Eleusininae</taxon>
        <taxon>Eleusine</taxon>
    </lineage>
</organism>
<dbReference type="GO" id="GO:0043531">
    <property type="term" value="F:ADP binding"/>
    <property type="evidence" value="ECO:0007669"/>
    <property type="project" value="InterPro"/>
</dbReference>
<dbReference type="Proteomes" id="UP001054889">
    <property type="component" value="Unassembled WGS sequence"/>
</dbReference>
<evidence type="ECO:0000313" key="2">
    <source>
        <dbReference type="EMBL" id="GJN38937.1"/>
    </source>
</evidence>
<dbReference type="PANTHER" id="PTHR19338:SF73">
    <property type="entry name" value="DISEASE RESISTANCE PROTEIN RGA2-LIKE"/>
    <property type="match status" value="1"/>
</dbReference>
<dbReference type="PANTHER" id="PTHR19338">
    <property type="entry name" value="TRANSLOCASE OF INNER MITOCHONDRIAL MEMBRANE 13 HOMOLOG"/>
    <property type="match status" value="1"/>
</dbReference>
<feature type="domain" description="NB-ARC" evidence="1">
    <location>
        <begin position="91"/>
        <end position="131"/>
    </location>
</feature>
<sequence>MAAVFRVAATEPSRKRKRLWPNVDLDLRQRWELDACIVQINERLGEINKSRRRFRLQAGDGRRTATQPMQRPRFLEAVAHRNKRSIGRTKEKAVIIRALISNSNMDLPVISIWGTAGIGKTTLARMVYSEIQR</sequence>
<protein>
    <recommendedName>
        <fullName evidence="1">NB-ARC domain-containing protein</fullName>
    </recommendedName>
</protein>
<dbReference type="SUPFAM" id="SSF52540">
    <property type="entry name" value="P-loop containing nucleoside triphosphate hydrolases"/>
    <property type="match status" value="1"/>
</dbReference>
<evidence type="ECO:0000313" key="3">
    <source>
        <dbReference type="Proteomes" id="UP001054889"/>
    </source>
</evidence>
<accession>A0AAV5FWC9</accession>
<comment type="caution">
    <text evidence="2">The sequence shown here is derived from an EMBL/GenBank/DDBJ whole genome shotgun (WGS) entry which is preliminary data.</text>
</comment>
<gene>
    <name evidence="2" type="primary">gb28019</name>
    <name evidence="2" type="ORF">PR202_gb28019</name>
</gene>
<dbReference type="InterPro" id="IPR002182">
    <property type="entry name" value="NB-ARC"/>
</dbReference>
<reference evidence="2" key="1">
    <citation type="journal article" date="2018" name="DNA Res.">
        <title>Multiple hybrid de novo genome assembly of finger millet, an orphan allotetraploid crop.</title>
        <authorList>
            <person name="Hatakeyama M."/>
            <person name="Aluri S."/>
            <person name="Balachadran M.T."/>
            <person name="Sivarajan S.R."/>
            <person name="Patrignani A."/>
            <person name="Gruter S."/>
            <person name="Poveda L."/>
            <person name="Shimizu-Inatsugi R."/>
            <person name="Baeten J."/>
            <person name="Francoijs K.J."/>
            <person name="Nataraja K.N."/>
            <person name="Reddy Y.A.N."/>
            <person name="Phadnis S."/>
            <person name="Ravikumar R.L."/>
            <person name="Schlapbach R."/>
            <person name="Sreeman S.M."/>
            <person name="Shimizu K.K."/>
        </authorList>
    </citation>
    <scope>NUCLEOTIDE SEQUENCE</scope>
</reference>
<dbReference type="AlphaFoldDB" id="A0AAV5FWC9"/>
<keyword evidence="3" id="KW-1185">Reference proteome</keyword>
<dbReference type="InterPro" id="IPR027417">
    <property type="entry name" value="P-loop_NTPase"/>
</dbReference>
<evidence type="ECO:0000259" key="1">
    <source>
        <dbReference type="Pfam" id="PF00931"/>
    </source>
</evidence>
<proteinExistence type="predicted"/>
<reference evidence="2" key="2">
    <citation type="submission" date="2021-12" db="EMBL/GenBank/DDBJ databases">
        <title>Resequencing data analysis of finger millet.</title>
        <authorList>
            <person name="Hatakeyama M."/>
            <person name="Aluri S."/>
            <person name="Balachadran M.T."/>
            <person name="Sivarajan S.R."/>
            <person name="Poveda L."/>
            <person name="Shimizu-Inatsugi R."/>
            <person name="Schlapbach R."/>
            <person name="Sreeman S.M."/>
            <person name="Shimizu K.K."/>
        </authorList>
    </citation>
    <scope>NUCLEOTIDE SEQUENCE</scope>
</reference>
<dbReference type="EMBL" id="BQKI01000097">
    <property type="protein sequence ID" value="GJN38937.1"/>
    <property type="molecule type" value="Genomic_DNA"/>
</dbReference>
<dbReference type="Gene3D" id="3.40.50.300">
    <property type="entry name" value="P-loop containing nucleotide triphosphate hydrolases"/>
    <property type="match status" value="1"/>
</dbReference>
<dbReference type="Pfam" id="PF00931">
    <property type="entry name" value="NB-ARC"/>
    <property type="match status" value="1"/>
</dbReference>
<name>A0AAV5FWC9_ELECO</name>